<dbReference type="NCBIfam" id="NF001809">
    <property type="entry name" value="PRK00528.1"/>
    <property type="match status" value="1"/>
</dbReference>
<dbReference type="KEGG" id="haby:HLVA_13650"/>
<evidence type="ECO:0000313" key="8">
    <source>
        <dbReference type="EMBL" id="BDU50796.1"/>
    </source>
</evidence>
<evidence type="ECO:0000256" key="4">
    <source>
        <dbReference type="ARBA" id="ARBA00022980"/>
    </source>
</evidence>
<keyword evidence="4 7" id="KW-0689">Ribosomal protein</keyword>
<organism evidence="8 9">
    <name type="scientific">Haliovirga abyssi</name>
    <dbReference type="NCBI Taxonomy" id="2996794"/>
    <lineage>
        <taxon>Bacteria</taxon>
        <taxon>Fusobacteriati</taxon>
        <taxon>Fusobacteriota</taxon>
        <taxon>Fusobacteriia</taxon>
        <taxon>Fusobacteriales</taxon>
        <taxon>Haliovirgaceae</taxon>
        <taxon>Haliovirga</taxon>
    </lineage>
</organism>
<dbReference type="GO" id="GO:0006412">
    <property type="term" value="P:translation"/>
    <property type="evidence" value="ECO:0007669"/>
    <property type="project" value="UniProtKB-UniRule"/>
</dbReference>
<dbReference type="Pfam" id="PF01197">
    <property type="entry name" value="Ribosomal_L31"/>
    <property type="match status" value="1"/>
</dbReference>
<keyword evidence="5 7" id="KW-0687">Ribonucleoprotein</keyword>
<evidence type="ECO:0000256" key="5">
    <source>
        <dbReference type="ARBA" id="ARBA00023274"/>
    </source>
</evidence>
<comment type="function">
    <text evidence="7">Binds the 23S rRNA.</text>
</comment>
<keyword evidence="9" id="KW-1185">Reference proteome</keyword>
<keyword evidence="2 7" id="KW-0699">rRNA-binding</keyword>
<comment type="similarity">
    <text evidence="1 7">Belongs to the bacterial ribosomal protein bL31 family. Type A subfamily.</text>
</comment>
<dbReference type="InterPro" id="IPR002150">
    <property type="entry name" value="Ribosomal_bL31"/>
</dbReference>
<evidence type="ECO:0000256" key="2">
    <source>
        <dbReference type="ARBA" id="ARBA00022730"/>
    </source>
</evidence>
<dbReference type="SUPFAM" id="SSF143800">
    <property type="entry name" value="L28p-like"/>
    <property type="match status" value="1"/>
</dbReference>
<dbReference type="PRINTS" id="PR01249">
    <property type="entry name" value="RIBOSOMALL31"/>
</dbReference>
<evidence type="ECO:0000256" key="3">
    <source>
        <dbReference type="ARBA" id="ARBA00022884"/>
    </source>
</evidence>
<feature type="binding site" evidence="7">
    <location>
        <position position="39"/>
    </location>
    <ligand>
        <name>Zn(2+)</name>
        <dbReference type="ChEBI" id="CHEBI:29105"/>
    </ligand>
</feature>
<dbReference type="Proteomes" id="UP001321582">
    <property type="component" value="Chromosome"/>
</dbReference>
<keyword evidence="7" id="KW-0479">Metal-binding</keyword>
<name>A0AAU9DBF7_9FUSO</name>
<dbReference type="GO" id="GO:0003735">
    <property type="term" value="F:structural constituent of ribosome"/>
    <property type="evidence" value="ECO:0007669"/>
    <property type="project" value="InterPro"/>
</dbReference>
<dbReference type="InterPro" id="IPR034704">
    <property type="entry name" value="Ribosomal_bL28/bL31-like_sf"/>
</dbReference>
<feature type="binding site" evidence="7">
    <location>
        <position position="16"/>
    </location>
    <ligand>
        <name>Zn(2+)</name>
        <dbReference type="ChEBI" id="CHEBI:29105"/>
    </ligand>
</feature>
<dbReference type="GO" id="GO:0046872">
    <property type="term" value="F:metal ion binding"/>
    <property type="evidence" value="ECO:0007669"/>
    <property type="project" value="UniProtKB-KW"/>
</dbReference>
<dbReference type="RefSeq" id="WP_307903651.1">
    <property type="nucleotide sequence ID" value="NZ_AP027059.1"/>
</dbReference>
<comment type="cofactor">
    <cofactor evidence="7">
        <name>Zn(2+)</name>
        <dbReference type="ChEBI" id="CHEBI:29105"/>
    </cofactor>
    <text evidence="7">Binds 1 zinc ion per subunit.</text>
</comment>
<dbReference type="GO" id="GO:0019843">
    <property type="term" value="F:rRNA binding"/>
    <property type="evidence" value="ECO:0007669"/>
    <property type="project" value="UniProtKB-KW"/>
</dbReference>
<keyword evidence="7" id="KW-0862">Zinc</keyword>
<evidence type="ECO:0000313" key="9">
    <source>
        <dbReference type="Proteomes" id="UP001321582"/>
    </source>
</evidence>
<dbReference type="NCBIfam" id="TIGR00105">
    <property type="entry name" value="L31"/>
    <property type="match status" value="1"/>
</dbReference>
<protein>
    <recommendedName>
        <fullName evidence="6 7">Large ribosomal subunit protein bL31</fullName>
    </recommendedName>
</protein>
<dbReference type="GO" id="GO:0005840">
    <property type="term" value="C:ribosome"/>
    <property type="evidence" value="ECO:0007669"/>
    <property type="project" value="UniProtKB-KW"/>
</dbReference>
<comment type="subunit">
    <text evidence="7">Part of the 50S ribosomal subunit.</text>
</comment>
<dbReference type="HAMAP" id="MF_00501">
    <property type="entry name" value="Ribosomal_bL31_1"/>
    <property type="match status" value="1"/>
</dbReference>
<accession>A0AAU9DBF7</accession>
<evidence type="ECO:0000256" key="7">
    <source>
        <dbReference type="HAMAP-Rule" id="MF_00501"/>
    </source>
</evidence>
<sequence length="69" mass="7859">MREGIHPDYKLITVECSCGNSFETKSTYSKGDTLKVAVCSNCHPFYTGKSRFVDETGRVDKFRKKYGLK</sequence>
<dbReference type="InterPro" id="IPR027491">
    <property type="entry name" value="Ribosomal_bL31_A"/>
</dbReference>
<evidence type="ECO:0000256" key="6">
    <source>
        <dbReference type="ARBA" id="ARBA00035687"/>
    </source>
</evidence>
<dbReference type="AlphaFoldDB" id="A0AAU9DBF7"/>
<evidence type="ECO:0000256" key="1">
    <source>
        <dbReference type="ARBA" id="ARBA00009296"/>
    </source>
</evidence>
<proteinExistence type="inferred from homology"/>
<dbReference type="Gene3D" id="4.10.830.30">
    <property type="entry name" value="Ribosomal protein L31"/>
    <property type="match status" value="1"/>
</dbReference>
<dbReference type="InterPro" id="IPR042105">
    <property type="entry name" value="Ribosomal_bL31_sf"/>
</dbReference>
<dbReference type="GO" id="GO:1990904">
    <property type="term" value="C:ribonucleoprotein complex"/>
    <property type="evidence" value="ECO:0007669"/>
    <property type="project" value="UniProtKB-KW"/>
</dbReference>
<dbReference type="PANTHER" id="PTHR33280:SF1">
    <property type="entry name" value="LARGE RIBOSOMAL SUBUNIT PROTEIN BL31C"/>
    <property type="match status" value="1"/>
</dbReference>
<dbReference type="NCBIfam" id="NF000612">
    <property type="entry name" value="PRK00019.1"/>
    <property type="match status" value="1"/>
</dbReference>
<reference evidence="8 9" key="1">
    <citation type="submission" date="2022-11" db="EMBL/GenBank/DDBJ databases">
        <title>Haliovirga abyssi gen. nov., sp. nov., a mesophilic fermentative bacterium isolated from the Iheya North hydrothermal field and the proposal of Haliovirgaceae fam. nov.</title>
        <authorList>
            <person name="Miyazaki U."/>
            <person name="Tame A."/>
            <person name="Miyazaki J."/>
            <person name="Takai K."/>
            <person name="Sawayama S."/>
            <person name="Kitajima M."/>
            <person name="Okamoto A."/>
            <person name="Nakagawa S."/>
        </authorList>
    </citation>
    <scope>NUCLEOTIDE SEQUENCE [LARGE SCALE GENOMIC DNA]</scope>
    <source>
        <strain evidence="8 9">IC12</strain>
    </source>
</reference>
<feature type="binding site" evidence="7">
    <location>
        <position position="42"/>
    </location>
    <ligand>
        <name>Zn(2+)</name>
        <dbReference type="ChEBI" id="CHEBI:29105"/>
    </ligand>
</feature>
<dbReference type="EMBL" id="AP027059">
    <property type="protein sequence ID" value="BDU50796.1"/>
    <property type="molecule type" value="Genomic_DNA"/>
</dbReference>
<gene>
    <name evidence="8" type="primary">rpmE2</name>
    <name evidence="7" type="synonym">rpmE</name>
    <name evidence="8" type="ORF">HLVA_13650</name>
</gene>
<feature type="binding site" evidence="7">
    <location>
        <position position="18"/>
    </location>
    <ligand>
        <name>Zn(2+)</name>
        <dbReference type="ChEBI" id="CHEBI:29105"/>
    </ligand>
</feature>
<dbReference type="PANTHER" id="PTHR33280">
    <property type="entry name" value="50S RIBOSOMAL PROTEIN L31, CHLOROPLASTIC"/>
    <property type="match status" value="1"/>
</dbReference>
<keyword evidence="3 7" id="KW-0694">RNA-binding</keyword>